<dbReference type="PANTHER" id="PTHR22550:SF5">
    <property type="entry name" value="LEUCINE ZIPPER PROTEIN 4"/>
    <property type="match status" value="1"/>
</dbReference>
<reference evidence="4 5" key="1">
    <citation type="submission" date="2019-03" db="EMBL/GenBank/DDBJ databases">
        <title>Genomic Encyclopedia of Type Strains, Phase IV (KMG-IV): sequencing the most valuable type-strain genomes for metagenomic binning, comparative biology and taxonomic classification.</title>
        <authorList>
            <person name="Goeker M."/>
        </authorList>
    </citation>
    <scope>NUCLEOTIDE SEQUENCE [LARGE SCALE GENOMIC DNA]</scope>
    <source>
        <strain evidence="4 5">DSM 13054</strain>
    </source>
</reference>
<comment type="caution">
    <text evidence="4">The sequence shown here is derived from an EMBL/GenBank/DDBJ whole genome shotgun (WGS) entry which is preliminary data.</text>
</comment>
<proteinExistence type="inferred from homology"/>
<dbReference type="GO" id="GO:0009847">
    <property type="term" value="P:spore germination"/>
    <property type="evidence" value="ECO:0007669"/>
    <property type="project" value="InterPro"/>
</dbReference>
<dbReference type="EMBL" id="SLWU01000032">
    <property type="protein sequence ID" value="TCO56512.1"/>
    <property type="molecule type" value="Genomic_DNA"/>
</dbReference>
<organism evidence="4 5">
    <name type="scientific">Caldanaerobacter subterraneus</name>
    <dbReference type="NCBI Taxonomy" id="911092"/>
    <lineage>
        <taxon>Bacteria</taxon>
        <taxon>Bacillati</taxon>
        <taxon>Bacillota</taxon>
        <taxon>Clostridia</taxon>
        <taxon>Thermoanaerobacterales</taxon>
        <taxon>Thermoanaerobacteraceae</taxon>
        <taxon>Caldanaerobacter</taxon>
    </lineage>
</organism>
<feature type="transmembrane region" description="Helical" evidence="3">
    <location>
        <begin position="311"/>
        <end position="333"/>
    </location>
</feature>
<dbReference type="Pfam" id="PF03323">
    <property type="entry name" value="GerA"/>
    <property type="match status" value="1"/>
</dbReference>
<dbReference type="RefSeq" id="WP_132040742.1">
    <property type="nucleotide sequence ID" value="NZ_SLWU01000032.1"/>
</dbReference>
<dbReference type="PANTHER" id="PTHR22550">
    <property type="entry name" value="SPORE GERMINATION PROTEIN"/>
    <property type="match status" value="1"/>
</dbReference>
<dbReference type="InterPro" id="IPR004995">
    <property type="entry name" value="Spore_Ger"/>
</dbReference>
<evidence type="ECO:0000256" key="2">
    <source>
        <dbReference type="ARBA" id="ARBA00023136"/>
    </source>
</evidence>
<dbReference type="GO" id="GO:0016020">
    <property type="term" value="C:membrane"/>
    <property type="evidence" value="ECO:0007669"/>
    <property type="project" value="InterPro"/>
</dbReference>
<keyword evidence="3" id="KW-1133">Transmembrane helix</keyword>
<dbReference type="Proteomes" id="UP000294886">
    <property type="component" value="Unassembled WGS sequence"/>
</dbReference>
<accession>A0A101E6A2</accession>
<dbReference type="InterPro" id="IPR050768">
    <property type="entry name" value="UPF0353/GerABKA_families"/>
</dbReference>
<protein>
    <submittedName>
        <fullName evidence="4">Spore germination protein</fullName>
    </submittedName>
</protein>
<evidence type="ECO:0000313" key="5">
    <source>
        <dbReference type="Proteomes" id="UP000294886"/>
    </source>
</evidence>
<keyword evidence="3" id="KW-0812">Transmembrane</keyword>
<comment type="similarity">
    <text evidence="1">Belongs to the GerABKA family.</text>
</comment>
<name>A0A101E6A2_9THEO</name>
<dbReference type="AlphaFoldDB" id="A0A101E6A2"/>
<sequence length="532" mass="59578">MGIFDKFFKKKDRKKEEKGRPSSPSLKENLNYIKEKLKDCDDVIYRDLWVGENQEFNLAVVFIDGLIDKALVNDHVIHSLLLDSRQADPSIEKIKGNLYKVIKKGTISGGDIKEVNDLDKCILSILSGDTALLFDGSPDIVIISSKGWEKRSISPPEAETVIRGARDGFTETIRVNTAMVRRRIRDPNLKIKQIQIGERTHTDVAVLYMEDIVDKNVLNKVMERLKNIKIDGIFESGYIEQLIEEDWHSPFPQVLSTERPDKVAASLLEGRVAILTDNTPFALILPTTLATLFQSAEDYYERWMISSLLRVLRFLAALVALTAPAVYIAFTAYHPGLIPTKLTLYVAATRQGIPFPAFFEALIMEATFELLREAGVRLPAPIGQTIGIVGGLIIGQAAVQAGIVSPLMVIVVAVTAVASFAIPSYSAAIAFRMLRFVFMILAAIFGLYGIMLGLIMVLTHLVVLKSFGVPYLSPFVEIHLSDLADTLIRAPLMYFKERPEILNTPDKRKMVDLREEKIESLEEDRRGRDDKK</sequence>
<evidence type="ECO:0000256" key="3">
    <source>
        <dbReference type="SAM" id="Phobius"/>
    </source>
</evidence>
<keyword evidence="2 3" id="KW-0472">Membrane</keyword>
<dbReference type="PIRSF" id="PIRSF005690">
    <property type="entry name" value="GerBA"/>
    <property type="match status" value="1"/>
</dbReference>
<feature type="transmembrane region" description="Helical" evidence="3">
    <location>
        <begin position="434"/>
        <end position="463"/>
    </location>
</feature>
<evidence type="ECO:0000313" key="4">
    <source>
        <dbReference type="EMBL" id="TCO56512.1"/>
    </source>
</evidence>
<evidence type="ECO:0000256" key="1">
    <source>
        <dbReference type="ARBA" id="ARBA00005278"/>
    </source>
</evidence>
<gene>
    <name evidence="4" type="ORF">EV203_1327</name>
</gene>
<feature type="transmembrane region" description="Helical" evidence="3">
    <location>
        <begin position="403"/>
        <end position="422"/>
    </location>
</feature>